<evidence type="ECO:0000259" key="1">
    <source>
        <dbReference type="Pfam" id="PF04552"/>
    </source>
</evidence>
<dbReference type="AlphaFoldDB" id="A0A7C2XR13"/>
<gene>
    <name evidence="2" type="ORF">ENN98_03600</name>
</gene>
<comment type="caution">
    <text evidence="2">The sequence shown here is derived from an EMBL/GenBank/DDBJ whole genome shotgun (WGS) entry which is preliminary data.</text>
</comment>
<dbReference type="InterPro" id="IPR007634">
    <property type="entry name" value="RNA_pol_sigma_54_DNA-bd"/>
</dbReference>
<dbReference type="Pfam" id="PF04552">
    <property type="entry name" value="Sigma54_DBD"/>
    <property type="match status" value="1"/>
</dbReference>
<accession>A0A7C2XR13</accession>
<evidence type="ECO:0000313" key="2">
    <source>
        <dbReference type="EMBL" id="HET97771.1"/>
    </source>
</evidence>
<dbReference type="PROSITE" id="PS00718">
    <property type="entry name" value="SIGMA54_2"/>
    <property type="match status" value="1"/>
</dbReference>
<sequence length="38" mass="4481">DSAIADIFNRDDIRLARRTVAKYREQLGILPSKLRRRP</sequence>
<dbReference type="GO" id="GO:0016987">
    <property type="term" value="F:sigma factor activity"/>
    <property type="evidence" value="ECO:0007669"/>
    <property type="project" value="InterPro"/>
</dbReference>
<reference evidence="2" key="1">
    <citation type="journal article" date="2020" name="mSystems">
        <title>Genome- and Community-Level Interaction Insights into Carbon Utilization and Element Cycling Functions of Hydrothermarchaeota in Hydrothermal Sediment.</title>
        <authorList>
            <person name="Zhou Z."/>
            <person name="Liu Y."/>
            <person name="Xu W."/>
            <person name="Pan J."/>
            <person name="Luo Z.H."/>
            <person name="Li M."/>
        </authorList>
    </citation>
    <scope>NUCLEOTIDE SEQUENCE [LARGE SCALE GENOMIC DNA]</scope>
    <source>
        <strain evidence="2">SpSt-1224</strain>
    </source>
</reference>
<protein>
    <recommendedName>
        <fullName evidence="1">RNA polymerase sigma factor 54 DNA-binding domain-containing protein</fullName>
    </recommendedName>
</protein>
<feature type="non-terminal residue" evidence="2">
    <location>
        <position position="1"/>
    </location>
</feature>
<feature type="domain" description="RNA polymerase sigma factor 54 DNA-binding" evidence="1">
    <location>
        <begin position="1"/>
        <end position="37"/>
    </location>
</feature>
<dbReference type="Gene3D" id="1.10.10.60">
    <property type="entry name" value="Homeodomain-like"/>
    <property type="match status" value="1"/>
</dbReference>
<name>A0A7C2XR13_9BACT</name>
<dbReference type="Proteomes" id="UP000885986">
    <property type="component" value="Unassembled WGS sequence"/>
</dbReference>
<dbReference type="InterPro" id="IPR000394">
    <property type="entry name" value="RNA_pol_sigma_54"/>
</dbReference>
<dbReference type="GO" id="GO:0001216">
    <property type="term" value="F:DNA-binding transcription activator activity"/>
    <property type="evidence" value="ECO:0007669"/>
    <property type="project" value="InterPro"/>
</dbReference>
<proteinExistence type="predicted"/>
<organism evidence="2">
    <name type="scientific">Desulfurivibrio alkaliphilus</name>
    <dbReference type="NCBI Taxonomy" id="427923"/>
    <lineage>
        <taxon>Bacteria</taxon>
        <taxon>Pseudomonadati</taxon>
        <taxon>Thermodesulfobacteriota</taxon>
        <taxon>Desulfobulbia</taxon>
        <taxon>Desulfobulbales</taxon>
        <taxon>Desulfobulbaceae</taxon>
        <taxon>Desulfurivibrio</taxon>
    </lineage>
</organism>
<dbReference type="EMBL" id="DSDS01000082">
    <property type="protein sequence ID" value="HET97771.1"/>
    <property type="molecule type" value="Genomic_DNA"/>
</dbReference>